<feature type="domain" description="DUF6533" evidence="2">
    <location>
        <begin position="7"/>
        <end position="47"/>
    </location>
</feature>
<protein>
    <recommendedName>
        <fullName evidence="2">DUF6533 domain-containing protein</fullName>
    </recommendedName>
</protein>
<feature type="transmembrane region" description="Helical" evidence="1">
    <location>
        <begin position="97"/>
        <end position="117"/>
    </location>
</feature>
<evidence type="ECO:0000313" key="3">
    <source>
        <dbReference type="EMBL" id="EMD38373.1"/>
    </source>
</evidence>
<keyword evidence="1" id="KW-0812">Transmembrane</keyword>
<dbReference type="OrthoDB" id="3261349at2759"/>
<dbReference type="HOGENOM" id="CLU_035509_7_3_1"/>
<keyword evidence="4" id="KW-1185">Reference proteome</keyword>
<evidence type="ECO:0000259" key="2">
    <source>
        <dbReference type="Pfam" id="PF20151"/>
    </source>
</evidence>
<sequence>MSTYLRLAVLYYDYFTTFSMEVERFWKQSPFSCISILFVINRYLSLIGPIPVTIEYFGNIAEILQSFHQYYAVFTQAVVAALLLLRTYALYNRDARILCLMLATCAAGIVASIWVLLVDKTFTEDSKVALNWPGYLVGAWSSMLAFDTLVFVLTLVRAIQVEGLWKGTLFRIMLRDGA</sequence>
<proteinExistence type="predicted"/>
<evidence type="ECO:0000313" key="4">
    <source>
        <dbReference type="Proteomes" id="UP000016930"/>
    </source>
</evidence>
<organism evidence="3 4">
    <name type="scientific">Ceriporiopsis subvermispora (strain B)</name>
    <name type="common">White-rot fungus</name>
    <name type="synonym">Gelatoporia subvermispora</name>
    <dbReference type="NCBI Taxonomy" id="914234"/>
    <lineage>
        <taxon>Eukaryota</taxon>
        <taxon>Fungi</taxon>
        <taxon>Dikarya</taxon>
        <taxon>Basidiomycota</taxon>
        <taxon>Agaricomycotina</taxon>
        <taxon>Agaricomycetes</taxon>
        <taxon>Polyporales</taxon>
        <taxon>Gelatoporiaceae</taxon>
        <taxon>Gelatoporia</taxon>
    </lineage>
</organism>
<feature type="transmembrane region" description="Helical" evidence="1">
    <location>
        <begin position="67"/>
        <end position="85"/>
    </location>
</feature>
<dbReference type="Proteomes" id="UP000016930">
    <property type="component" value="Unassembled WGS sequence"/>
</dbReference>
<gene>
    <name evidence="3" type="ORF">CERSUDRAFT_64629</name>
</gene>
<evidence type="ECO:0000256" key="1">
    <source>
        <dbReference type="SAM" id="Phobius"/>
    </source>
</evidence>
<reference evidence="3 4" key="1">
    <citation type="journal article" date="2012" name="Proc. Natl. Acad. Sci. U.S.A.">
        <title>Comparative genomics of Ceriporiopsis subvermispora and Phanerochaete chrysosporium provide insight into selective ligninolysis.</title>
        <authorList>
            <person name="Fernandez-Fueyo E."/>
            <person name="Ruiz-Duenas F.J."/>
            <person name="Ferreira P."/>
            <person name="Floudas D."/>
            <person name="Hibbett D.S."/>
            <person name="Canessa P."/>
            <person name="Larrondo L.F."/>
            <person name="James T.Y."/>
            <person name="Seelenfreund D."/>
            <person name="Lobos S."/>
            <person name="Polanco R."/>
            <person name="Tello M."/>
            <person name="Honda Y."/>
            <person name="Watanabe T."/>
            <person name="Watanabe T."/>
            <person name="Ryu J.S."/>
            <person name="Kubicek C.P."/>
            <person name="Schmoll M."/>
            <person name="Gaskell J."/>
            <person name="Hammel K.E."/>
            <person name="St John F.J."/>
            <person name="Vanden Wymelenberg A."/>
            <person name="Sabat G."/>
            <person name="Splinter BonDurant S."/>
            <person name="Syed K."/>
            <person name="Yadav J.S."/>
            <person name="Doddapaneni H."/>
            <person name="Subramanian V."/>
            <person name="Lavin J.L."/>
            <person name="Oguiza J.A."/>
            <person name="Perez G."/>
            <person name="Pisabarro A.G."/>
            <person name="Ramirez L."/>
            <person name="Santoyo F."/>
            <person name="Master E."/>
            <person name="Coutinho P.M."/>
            <person name="Henrissat B."/>
            <person name="Lombard V."/>
            <person name="Magnuson J.K."/>
            <person name="Kuees U."/>
            <person name="Hori C."/>
            <person name="Igarashi K."/>
            <person name="Samejima M."/>
            <person name="Held B.W."/>
            <person name="Barry K.W."/>
            <person name="LaButti K.M."/>
            <person name="Lapidus A."/>
            <person name="Lindquist E.A."/>
            <person name="Lucas S.M."/>
            <person name="Riley R."/>
            <person name="Salamov A.A."/>
            <person name="Hoffmeister D."/>
            <person name="Schwenk D."/>
            <person name="Hadar Y."/>
            <person name="Yarden O."/>
            <person name="de Vries R.P."/>
            <person name="Wiebenga A."/>
            <person name="Stenlid J."/>
            <person name="Eastwood D."/>
            <person name="Grigoriev I.V."/>
            <person name="Berka R.M."/>
            <person name="Blanchette R.A."/>
            <person name="Kersten P."/>
            <person name="Martinez A.T."/>
            <person name="Vicuna R."/>
            <person name="Cullen D."/>
        </authorList>
    </citation>
    <scope>NUCLEOTIDE SEQUENCE [LARGE SCALE GENOMIC DNA]</scope>
    <source>
        <strain evidence="3 4">B</strain>
    </source>
</reference>
<dbReference type="InterPro" id="IPR045340">
    <property type="entry name" value="DUF6533"/>
</dbReference>
<keyword evidence="1" id="KW-1133">Transmembrane helix</keyword>
<name>M2QMW4_CERS8</name>
<dbReference type="Pfam" id="PF20151">
    <property type="entry name" value="DUF6533"/>
    <property type="match status" value="1"/>
</dbReference>
<dbReference type="EMBL" id="KB445795">
    <property type="protein sequence ID" value="EMD38373.1"/>
    <property type="molecule type" value="Genomic_DNA"/>
</dbReference>
<accession>M2QMW4</accession>
<keyword evidence="1" id="KW-0472">Membrane</keyword>
<feature type="transmembrane region" description="Helical" evidence="1">
    <location>
        <begin position="29"/>
        <end position="47"/>
    </location>
</feature>
<feature type="transmembrane region" description="Helical" evidence="1">
    <location>
        <begin position="137"/>
        <end position="156"/>
    </location>
</feature>
<dbReference type="AlphaFoldDB" id="M2QMW4"/>